<feature type="transmembrane region" description="Helical" evidence="7">
    <location>
        <begin position="577"/>
        <end position="595"/>
    </location>
</feature>
<feature type="transmembrane region" description="Helical" evidence="7">
    <location>
        <begin position="459"/>
        <end position="478"/>
    </location>
</feature>
<feature type="region of interest" description="Disordered" evidence="6">
    <location>
        <begin position="622"/>
        <end position="645"/>
    </location>
</feature>
<comment type="subcellular location">
    <subcellularLocation>
        <location evidence="1">Membrane</location>
        <topology evidence="1">Multi-pass membrane protein</topology>
    </subcellularLocation>
</comment>
<dbReference type="Gene3D" id="2.40.10.10">
    <property type="entry name" value="Trypsin-like serine proteases"/>
    <property type="match status" value="1"/>
</dbReference>
<keyword evidence="10" id="KW-1185">Reference proteome</keyword>
<evidence type="ECO:0000259" key="8">
    <source>
        <dbReference type="Pfam" id="PF00089"/>
    </source>
</evidence>
<keyword evidence="2 7" id="KW-0812">Transmembrane</keyword>
<feature type="region of interest" description="Disordered" evidence="6">
    <location>
        <begin position="910"/>
        <end position="931"/>
    </location>
</feature>
<feature type="region of interest" description="Disordered" evidence="6">
    <location>
        <begin position="800"/>
        <end position="846"/>
    </location>
</feature>
<feature type="compositionally biased region" description="Polar residues" evidence="6">
    <location>
        <begin position="910"/>
        <end position="920"/>
    </location>
</feature>
<dbReference type="OrthoDB" id="193905at2759"/>
<feature type="compositionally biased region" description="Polar residues" evidence="6">
    <location>
        <begin position="800"/>
        <end position="809"/>
    </location>
</feature>
<feature type="transmembrane region" description="Helical" evidence="7">
    <location>
        <begin position="510"/>
        <end position="533"/>
    </location>
</feature>
<evidence type="ECO:0000256" key="5">
    <source>
        <dbReference type="ARBA" id="ARBA00023180"/>
    </source>
</evidence>
<evidence type="ECO:0000256" key="2">
    <source>
        <dbReference type="ARBA" id="ARBA00022692"/>
    </source>
</evidence>
<evidence type="ECO:0000313" key="9">
    <source>
        <dbReference type="EMBL" id="CAB0040901.1"/>
    </source>
</evidence>
<feature type="non-terminal residue" evidence="9">
    <location>
        <position position="1170"/>
    </location>
</feature>
<organism evidence="9 10">
    <name type="scientific">Trichogramma brassicae</name>
    <dbReference type="NCBI Taxonomy" id="86971"/>
    <lineage>
        <taxon>Eukaryota</taxon>
        <taxon>Metazoa</taxon>
        <taxon>Ecdysozoa</taxon>
        <taxon>Arthropoda</taxon>
        <taxon>Hexapoda</taxon>
        <taxon>Insecta</taxon>
        <taxon>Pterygota</taxon>
        <taxon>Neoptera</taxon>
        <taxon>Endopterygota</taxon>
        <taxon>Hymenoptera</taxon>
        <taxon>Apocrita</taxon>
        <taxon>Proctotrupomorpha</taxon>
        <taxon>Chalcidoidea</taxon>
        <taxon>Trichogrammatidae</taxon>
        <taxon>Trichogramma</taxon>
    </lineage>
</organism>
<dbReference type="AlphaFoldDB" id="A0A6H5ITY1"/>
<dbReference type="InterPro" id="IPR001254">
    <property type="entry name" value="Trypsin_dom"/>
</dbReference>
<feature type="compositionally biased region" description="Low complexity" evidence="6">
    <location>
        <begin position="622"/>
        <end position="631"/>
    </location>
</feature>
<evidence type="ECO:0000256" key="4">
    <source>
        <dbReference type="ARBA" id="ARBA00023136"/>
    </source>
</evidence>
<gene>
    <name evidence="9" type="ORF">TBRA_LOCUS12592</name>
</gene>
<dbReference type="SUPFAM" id="SSF82866">
    <property type="entry name" value="Multidrug efflux transporter AcrB transmembrane domain"/>
    <property type="match status" value="1"/>
</dbReference>
<dbReference type="InterPro" id="IPR052081">
    <property type="entry name" value="Dispatched_Hh_regulator"/>
</dbReference>
<sequence length="1170" mass="130246">MSQARRHLAHHSPNEIFQRLVARGHPSPVLKLTISYPPLYAPHTSLPSAPQAQILGLCCRTWSPSNYIAFPWPQDQPRVRDHQDVQLLVQSLLERCAFSIARATSRRLHRNLSPVSLLVPNQCSASQRRLSSCCHYLLDADYLGSSTTATNKHLGAAADTAGWRRTPRPRLLRGPGSANLTCGYLQDRLRWASWCEPSPTSWTKTVRGGDNLQRRWGGRMWFACFSSPTASAAGFVVFVVSTGLQLPELPGTSSWAGMAHPFEQYDLVYEPSASGIERWSRKRRRQLRLHQYPSRSSGSRRSARICECSRSIRALWARCCPTASSSRCRAGWSAAARIPSIRPSITRPAVAANAFPYEPDVLKHCAARITAEINRTPHASLEFFAPPVGHTGHQGGRGRVRQHVQLQPVVSPRWTASTRRWSRGCSCSWPRRRPAWPTAGSSAIWTFYELQRTLYHGTIWAIVVSMGLAFTVLAFVTLNPLVSLFAMVAVGGSICVTVACLILADWKLNVLESVAVSTAIGLAVDFSLHYSVAYRAATTAKTRAARVEAALRQMAGPTLMAGLTTGAAGAMMLPSQVLAYVQIGVFLVTIIRQLALRHVLSLLAADVFRAYGPVRPVQLSESSTTSSLVPSGVRGDRRWNPDDGYEERGRDSILSSLTNIKCIAHQVIRWEALRKTEPPQCKRCQRISHVASNCHMKYRCVKCIDDHEPGMCKVTKESGLPVQCILCGEVGHPASYTKCKVRIKEIELFKSRNKTSNKTYQASSQLTYSESLKRKFTPNPIAPDAQEENLDNINNNKTATKRQQLQHQSKLPPRQTEYTVQGSGTPAISNDTRPTTPQDYQTAPGGNEAAHHFAHEIRKFSLKKKKEHQTFYLRVQGSSPCSGVLFVFFYKIYTNHSVIFSRTIKSQYRSRSTRRNNTIQSQDNSSSSSKMPSLASTLLVLVIVVFSASAVHCDHHPYLVAISYRNRLLGAGVIINERHVLTSASTIFHQTELDNIHNGGVGWKPTKVHAGSRFWDQSPQVHKVFCSHFTEHWKGYIQNDTDSGRAYMTTVKNDWAVLKLDSSFEYNSDVQPIRMIGPDDPSPMGMLAKIPTWDSTDGRVFPARSSKSSSSKMLVYSGLRLAQARRCEICSLERYNVSLDATDGWCAYKRNDGDGRRYLDGSPVVVNGMV</sequence>
<dbReference type="GO" id="GO:0004252">
    <property type="term" value="F:serine-type endopeptidase activity"/>
    <property type="evidence" value="ECO:0007669"/>
    <property type="project" value="InterPro"/>
</dbReference>
<feature type="compositionally biased region" description="Low complexity" evidence="6">
    <location>
        <begin position="921"/>
        <end position="931"/>
    </location>
</feature>
<dbReference type="Pfam" id="PF00089">
    <property type="entry name" value="Trypsin"/>
    <property type="match status" value="1"/>
</dbReference>
<dbReference type="PANTHER" id="PTHR45951">
    <property type="entry name" value="PROTEIN DISPATCHED-RELATED"/>
    <property type="match status" value="1"/>
</dbReference>
<feature type="compositionally biased region" description="Basic and acidic residues" evidence="6">
    <location>
        <begin position="634"/>
        <end position="645"/>
    </location>
</feature>
<protein>
    <recommendedName>
        <fullName evidence="8">Peptidase S1 domain-containing protein</fullName>
    </recommendedName>
</protein>
<evidence type="ECO:0000256" key="7">
    <source>
        <dbReference type="SAM" id="Phobius"/>
    </source>
</evidence>
<reference evidence="9 10" key="1">
    <citation type="submission" date="2020-02" db="EMBL/GenBank/DDBJ databases">
        <authorList>
            <person name="Ferguson B K."/>
        </authorList>
    </citation>
    <scope>NUCLEOTIDE SEQUENCE [LARGE SCALE GENOMIC DNA]</scope>
</reference>
<dbReference type="GO" id="GO:0007224">
    <property type="term" value="P:smoothened signaling pathway"/>
    <property type="evidence" value="ECO:0007669"/>
    <property type="project" value="TreeGrafter"/>
</dbReference>
<name>A0A6H5ITY1_9HYME</name>
<dbReference type="InterPro" id="IPR043504">
    <property type="entry name" value="Peptidase_S1_PA_chymotrypsin"/>
</dbReference>
<accession>A0A6H5ITY1</accession>
<keyword evidence="4 7" id="KW-0472">Membrane</keyword>
<keyword evidence="5" id="KW-0325">Glycoprotein</keyword>
<proteinExistence type="predicted"/>
<dbReference type="EMBL" id="CADCXV010001069">
    <property type="protein sequence ID" value="CAB0040901.1"/>
    <property type="molecule type" value="Genomic_DNA"/>
</dbReference>
<evidence type="ECO:0000313" key="10">
    <source>
        <dbReference type="Proteomes" id="UP000479190"/>
    </source>
</evidence>
<keyword evidence="3 7" id="KW-1133">Transmembrane helix</keyword>
<dbReference type="SUPFAM" id="SSF50494">
    <property type="entry name" value="Trypsin-like serine proteases"/>
    <property type="match status" value="1"/>
</dbReference>
<evidence type="ECO:0000256" key="6">
    <source>
        <dbReference type="SAM" id="MobiDB-lite"/>
    </source>
</evidence>
<feature type="compositionally biased region" description="Polar residues" evidence="6">
    <location>
        <begin position="816"/>
        <end position="841"/>
    </location>
</feature>
<dbReference type="GO" id="GO:0016020">
    <property type="term" value="C:membrane"/>
    <property type="evidence" value="ECO:0007669"/>
    <property type="project" value="UniProtKB-SubCell"/>
</dbReference>
<dbReference type="PANTHER" id="PTHR45951:SF3">
    <property type="entry name" value="PROTEIN DISPATCHED"/>
    <property type="match status" value="1"/>
</dbReference>
<dbReference type="InterPro" id="IPR009003">
    <property type="entry name" value="Peptidase_S1_PA"/>
</dbReference>
<dbReference type="GO" id="GO:0022857">
    <property type="term" value="F:transmembrane transporter activity"/>
    <property type="evidence" value="ECO:0007669"/>
    <property type="project" value="TreeGrafter"/>
</dbReference>
<dbReference type="GO" id="GO:0006508">
    <property type="term" value="P:proteolysis"/>
    <property type="evidence" value="ECO:0007669"/>
    <property type="project" value="InterPro"/>
</dbReference>
<dbReference type="Proteomes" id="UP000479190">
    <property type="component" value="Unassembled WGS sequence"/>
</dbReference>
<evidence type="ECO:0000256" key="1">
    <source>
        <dbReference type="ARBA" id="ARBA00004141"/>
    </source>
</evidence>
<dbReference type="Gene3D" id="1.20.1640.10">
    <property type="entry name" value="Multidrug efflux transporter AcrB transmembrane domain"/>
    <property type="match status" value="1"/>
</dbReference>
<feature type="domain" description="Peptidase S1" evidence="8">
    <location>
        <begin position="955"/>
        <end position="1098"/>
    </location>
</feature>
<feature type="transmembrane region" description="Helical" evidence="7">
    <location>
        <begin position="485"/>
        <end position="504"/>
    </location>
</feature>
<evidence type="ECO:0000256" key="3">
    <source>
        <dbReference type="ARBA" id="ARBA00022989"/>
    </source>
</evidence>